<dbReference type="RefSeq" id="WP_121278676.1">
    <property type="nucleotide sequence ID" value="NZ_RBZV01000006.1"/>
</dbReference>
<evidence type="ECO:0000313" key="1">
    <source>
        <dbReference type="EMBL" id="RKP46848.1"/>
    </source>
</evidence>
<dbReference type="OrthoDB" id="9913218at2"/>
<dbReference type="EMBL" id="RBZV01000006">
    <property type="protein sequence ID" value="RKP46848.1"/>
    <property type="molecule type" value="Genomic_DNA"/>
</dbReference>
<evidence type="ECO:0000313" key="2">
    <source>
        <dbReference type="Proteomes" id="UP000280434"/>
    </source>
</evidence>
<sequence length="88" mass="10097">MDTPYIAQIVVGTVAKEFDEGSSNQKDAWAFLSSEIAKHENEVAVVITRDDEERIGLVWANYSALPFVETQKRFRDYLALLGFYEYDD</sequence>
<reference evidence="1 2" key="1">
    <citation type="submission" date="2018-10" db="EMBL/GenBank/DDBJ databases">
        <title>Paraburkholderia sp. 7MK8-2, isolated from soil.</title>
        <authorList>
            <person name="Gao Z.-H."/>
            <person name="Qiu L.-H."/>
        </authorList>
    </citation>
    <scope>NUCLEOTIDE SEQUENCE [LARGE SCALE GENOMIC DNA]</scope>
    <source>
        <strain evidence="1 2">7MK8-2</strain>
    </source>
</reference>
<gene>
    <name evidence="1" type="ORF">D7S89_15940</name>
</gene>
<organism evidence="1 2">
    <name type="scientific">Trinickia fusca</name>
    <dbReference type="NCBI Taxonomy" id="2419777"/>
    <lineage>
        <taxon>Bacteria</taxon>
        <taxon>Pseudomonadati</taxon>
        <taxon>Pseudomonadota</taxon>
        <taxon>Betaproteobacteria</taxon>
        <taxon>Burkholderiales</taxon>
        <taxon>Burkholderiaceae</taxon>
        <taxon>Trinickia</taxon>
    </lineage>
</organism>
<name>A0A494X8H2_9BURK</name>
<accession>A0A494X8H2</accession>
<dbReference type="Proteomes" id="UP000280434">
    <property type="component" value="Unassembled WGS sequence"/>
</dbReference>
<dbReference type="AlphaFoldDB" id="A0A494X8H2"/>
<protein>
    <submittedName>
        <fullName evidence="1">Uncharacterized protein</fullName>
    </submittedName>
</protein>
<keyword evidence="2" id="KW-1185">Reference proteome</keyword>
<comment type="caution">
    <text evidence="1">The sequence shown here is derived from an EMBL/GenBank/DDBJ whole genome shotgun (WGS) entry which is preliminary data.</text>
</comment>
<proteinExistence type="predicted"/>